<organism evidence="2 3">
    <name type="scientific">Photobacterium galatheae</name>
    <dbReference type="NCBI Taxonomy" id="1654360"/>
    <lineage>
        <taxon>Bacteria</taxon>
        <taxon>Pseudomonadati</taxon>
        <taxon>Pseudomonadota</taxon>
        <taxon>Gammaproteobacteria</taxon>
        <taxon>Vibrionales</taxon>
        <taxon>Vibrionaceae</taxon>
        <taxon>Photobacterium</taxon>
    </lineage>
</organism>
<keyword evidence="1" id="KW-0472">Membrane</keyword>
<evidence type="ECO:0000313" key="3">
    <source>
        <dbReference type="Proteomes" id="UP000027192"/>
    </source>
</evidence>
<protein>
    <submittedName>
        <fullName evidence="2">Uncharacterized protein</fullName>
    </submittedName>
</protein>
<keyword evidence="1" id="KW-1133">Transmembrane helix</keyword>
<proteinExistence type="predicted"/>
<dbReference type="OrthoDB" id="5817910at2"/>
<feature type="transmembrane region" description="Helical" evidence="1">
    <location>
        <begin position="6"/>
        <end position="29"/>
    </location>
</feature>
<name>A0A066RI68_9GAMM</name>
<gene>
    <name evidence="2" type="ORF">EA58_18935</name>
</gene>
<dbReference type="Proteomes" id="UP000027192">
    <property type="component" value="Unassembled WGS sequence"/>
</dbReference>
<reference evidence="2 3" key="1">
    <citation type="submission" date="2014-04" db="EMBL/GenBank/DDBJ databases">
        <title>Draft genome sequence of Photobacterium halotolerans S2753: a solonamide, ngercheumicin and holomycin producer.</title>
        <authorList>
            <person name="Machado H.R."/>
            <person name="Gram L."/>
        </authorList>
    </citation>
    <scope>NUCLEOTIDE SEQUENCE [LARGE SCALE GENOMIC DNA]</scope>
    <source>
        <strain evidence="2 3">S2753</strain>
    </source>
</reference>
<keyword evidence="1" id="KW-0812">Transmembrane</keyword>
<dbReference type="EMBL" id="JMIB01000038">
    <property type="protein sequence ID" value="KDM90019.1"/>
    <property type="molecule type" value="Genomic_DNA"/>
</dbReference>
<accession>A0A066RI68</accession>
<evidence type="ECO:0000256" key="1">
    <source>
        <dbReference type="SAM" id="Phobius"/>
    </source>
</evidence>
<sequence>MDSFTSLFLWAYLALGSVATLYAVFYFFLSGLTIFDQGKKKNMPLRFKCSYVFVMFLMMPIFYLIFIEEILALSRYFKANKQSMA</sequence>
<comment type="caution">
    <text evidence="2">The sequence shown here is derived from an EMBL/GenBank/DDBJ whole genome shotgun (WGS) entry which is preliminary data.</text>
</comment>
<feature type="transmembrane region" description="Helical" evidence="1">
    <location>
        <begin position="49"/>
        <end position="67"/>
    </location>
</feature>
<keyword evidence="3" id="KW-1185">Reference proteome</keyword>
<dbReference type="RefSeq" id="WP_036756123.1">
    <property type="nucleotide sequence ID" value="NZ_JAGSGC010000008.1"/>
</dbReference>
<dbReference type="AlphaFoldDB" id="A0A066RI68"/>
<evidence type="ECO:0000313" key="2">
    <source>
        <dbReference type="EMBL" id="KDM90019.1"/>
    </source>
</evidence>